<dbReference type="InterPro" id="IPR001387">
    <property type="entry name" value="Cro/C1-type_HTH"/>
</dbReference>
<name>A0A919FS72_9ACTN</name>
<dbReference type="RefSeq" id="WP_229927488.1">
    <property type="nucleotide sequence ID" value="NZ_BNBO01000016.1"/>
</dbReference>
<dbReference type="CDD" id="cd00093">
    <property type="entry name" value="HTH_XRE"/>
    <property type="match status" value="1"/>
</dbReference>
<dbReference type="GeneID" id="95353739"/>
<evidence type="ECO:0000313" key="2">
    <source>
        <dbReference type="EMBL" id="GHH71617.1"/>
    </source>
</evidence>
<dbReference type="SUPFAM" id="SSF50475">
    <property type="entry name" value="FMN-binding split barrel"/>
    <property type="match status" value="1"/>
</dbReference>
<keyword evidence="2" id="KW-0238">DNA-binding</keyword>
<dbReference type="AlphaFoldDB" id="A0A919FS72"/>
<comment type="caution">
    <text evidence="2">The sequence shown here is derived from an EMBL/GenBank/DDBJ whole genome shotgun (WGS) entry which is preliminary data.</text>
</comment>
<feature type="domain" description="HTH cro/C1-type" evidence="1">
    <location>
        <begin position="23"/>
        <end position="78"/>
    </location>
</feature>
<dbReference type="InterPro" id="IPR010982">
    <property type="entry name" value="Lambda_DNA-bd_dom_sf"/>
</dbReference>
<keyword evidence="3" id="KW-1185">Reference proteome</keyword>
<dbReference type="GO" id="GO:0003677">
    <property type="term" value="F:DNA binding"/>
    <property type="evidence" value="ECO:0007669"/>
    <property type="project" value="UniProtKB-KW"/>
</dbReference>
<evidence type="ECO:0000259" key="1">
    <source>
        <dbReference type="SMART" id="SM00530"/>
    </source>
</evidence>
<reference evidence="2" key="2">
    <citation type="submission" date="2020-09" db="EMBL/GenBank/DDBJ databases">
        <authorList>
            <person name="Sun Q."/>
            <person name="Ohkuma M."/>
        </authorList>
    </citation>
    <scope>NUCLEOTIDE SEQUENCE</scope>
    <source>
        <strain evidence="2">JCM 4646</strain>
    </source>
</reference>
<gene>
    <name evidence="2" type="ORF">GCM10018781_33080</name>
</gene>
<reference evidence="2" key="1">
    <citation type="journal article" date="2014" name="Int. J. Syst. Evol. Microbiol.">
        <title>Complete genome sequence of Corynebacterium casei LMG S-19264T (=DSM 44701T), isolated from a smear-ripened cheese.</title>
        <authorList>
            <consortium name="US DOE Joint Genome Institute (JGI-PGF)"/>
            <person name="Walter F."/>
            <person name="Albersmeier A."/>
            <person name="Kalinowski J."/>
            <person name="Ruckert C."/>
        </authorList>
    </citation>
    <scope>NUCLEOTIDE SEQUENCE</scope>
    <source>
        <strain evidence="2">JCM 4646</strain>
    </source>
</reference>
<dbReference type="EMBL" id="BNBO01000016">
    <property type="protein sequence ID" value="GHH71617.1"/>
    <property type="molecule type" value="Genomic_DNA"/>
</dbReference>
<dbReference type="InterPro" id="IPR012349">
    <property type="entry name" value="Split_barrel_FMN-bd"/>
</dbReference>
<organism evidence="2 3">
    <name type="scientific">Kitasatospora indigofera</name>
    <dbReference type="NCBI Taxonomy" id="67307"/>
    <lineage>
        <taxon>Bacteria</taxon>
        <taxon>Bacillati</taxon>
        <taxon>Actinomycetota</taxon>
        <taxon>Actinomycetes</taxon>
        <taxon>Kitasatosporales</taxon>
        <taxon>Streptomycetaceae</taxon>
        <taxon>Kitasatospora</taxon>
    </lineage>
</organism>
<dbReference type="Pfam" id="PF12900">
    <property type="entry name" value="Pyridox_ox_2"/>
    <property type="match status" value="1"/>
</dbReference>
<dbReference type="Gene3D" id="1.10.260.40">
    <property type="entry name" value="lambda repressor-like DNA-binding domains"/>
    <property type="match status" value="1"/>
</dbReference>
<dbReference type="SMART" id="SM00530">
    <property type="entry name" value="HTH_XRE"/>
    <property type="match status" value="1"/>
</dbReference>
<sequence>MNSRTDGSAPPPSGPDPAHIARRIAERRGRLDLTEDDLATRAGMAPSYLRHLVQAGPDFDRAGFLRIAAALGLSYPELLEGRSDRPPGQGGAPTHPVLVHLSDEECWDRIGARGVGRIALPARTGPLVVPVNYLADAGTLAYRTAPHGAAAPEPGAAVSFQVDRVDDRLTRGWSVLVTGTADHVHDPAEVERLQQLESAYGTLPWAGGERPLWVRITPEQVTGRRIGAVGPDTGLSAQA</sequence>
<dbReference type="InterPro" id="IPR024747">
    <property type="entry name" value="Pyridox_Oxase-rel"/>
</dbReference>
<dbReference type="SUPFAM" id="SSF47413">
    <property type="entry name" value="lambda repressor-like DNA-binding domains"/>
    <property type="match status" value="1"/>
</dbReference>
<protein>
    <submittedName>
        <fullName evidence="2">DNA-binding protein</fullName>
    </submittedName>
</protein>
<dbReference type="Gene3D" id="2.30.110.10">
    <property type="entry name" value="Electron Transport, Fmn-binding Protein, Chain A"/>
    <property type="match status" value="1"/>
</dbReference>
<proteinExistence type="predicted"/>
<evidence type="ECO:0000313" key="3">
    <source>
        <dbReference type="Proteomes" id="UP000617734"/>
    </source>
</evidence>
<dbReference type="Proteomes" id="UP000617734">
    <property type="component" value="Unassembled WGS sequence"/>
</dbReference>
<accession>A0A919FS72</accession>